<keyword evidence="3" id="KW-1185">Reference proteome</keyword>
<keyword evidence="1" id="KW-1133">Transmembrane helix</keyword>
<dbReference type="EMBL" id="PYBJ01000038">
    <property type="protein sequence ID" value="PSM37630.1"/>
    <property type="molecule type" value="Genomic_DNA"/>
</dbReference>
<dbReference type="Proteomes" id="UP000240429">
    <property type="component" value="Unassembled WGS sequence"/>
</dbReference>
<sequence>MDTDKQTAARGLAEIEAHLYREAHLGAARRRLAQFTARADDFSPGQKRDLEQWYLDEQRYVARMVTDHIADSVSAVEKAHRIRFGHWLRGTLVAMTLITVVLFLCAALVVGMAT</sequence>
<evidence type="ECO:0000256" key="1">
    <source>
        <dbReference type="SAM" id="Phobius"/>
    </source>
</evidence>
<feature type="transmembrane region" description="Helical" evidence="1">
    <location>
        <begin position="91"/>
        <end position="113"/>
    </location>
</feature>
<dbReference type="AlphaFoldDB" id="A0A2P8PUF8"/>
<organism evidence="2 3">
    <name type="scientific">Streptomyces dioscori</name>
    <dbReference type="NCBI Taxonomy" id="2109333"/>
    <lineage>
        <taxon>Bacteria</taxon>
        <taxon>Bacillati</taxon>
        <taxon>Actinomycetota</taxon>
        <taxon>Actinomycetes</taxon>
        <taxon>Kitasatosporales</taxon>
        <taxon>Streptomycetaceae</taxon>
        <taxon>Streptomyces</taxon>
        <taxon>Streptomyces aurantiacus group</taxon>
    </lineage>
</organism>
<evidence type="ECO:0000313" key="2">
    <source>
        <dbReference type="EMBL" id="PSM37630.1"/>
    </source>
</evidence>
<evidence type="ECO:0000313" key="3">
    <source>
        <dbReference type="Proteomes" id="UP000240429"/>
    </source>
</evidence>
<reference evidence="2 3" key="1">
    <citation type="submission" date="2018-03" db="EMBL/GenBank/DDBJ databases">
        <title>Streptomyces dioscori sp. nov., a novel endophytic actinobacterium isolated from bulbil of Dioscorea bulbifera L.</title>
        <authorList>
            <person name="Zhikuan W."/>
        </authorList>
    </citation>
    <scope>NUCLEOTIDE SEQUENCE [LARGE SCALE GENOMIC DNA]</scope>
    <source>
        <strain evidence="2 3">A217</strain>
    </source>
</reference>
<comment type="caution">
    <text evidence="2">The sequence shown here is derived from an EMBL/GenBank/DDBJ whole genome shotgun (WGS) entry which is preliminary data.</text>
</comment>
<proteinExistence type="predicted"/>
<keyword evidence="1" id="KW-0812">Transmembrane</keyword>
<keyword evidence="1" id="KW-0472">Membrane</keyword>
<protein>
    <submittedName>
        <fullName evidence="2">Uncharacterized protein</fullName>
    </submittedName>
</protein>
<name>A0A2P8PUF8_9ACTN</name>
<dbReference type="OrthoDB" id="4332223at2"/>
<accession>A0A2P8PUF8</accession>
<gene>
    <name evidence="2" type="ORF">C6Y14_41155</name>
</gene>